<evidence type="ECO:0000256" key="4">
    <source>
        <dbReference type="ARBA" id="ARBA00023163"/>
    </source>
</evidence>
<evidence type="ECO:0000256" key="2">
    <source>
        <dbReference type="ARBA" id="ARBA00022723"/>
    </source>
</evidence>
<feature type="region of interest" description="Disordered" evidence="6">
    <location>
        <begin position="43"/>
        <end position="85"/>
    </location>
</feature>
<feature type="compositionally biased region" description="Basic and acidic residues" evidence="6">
    <location>
        <begin position="668"/>
        <end position="678"/>
    </location>
</feature>
<dbReference type="Pfam" id="PF00172">
    <property type="entry name" value="Zn_clus"/>
    <property type="match status" value="1"/>
</dbReference>
<dbReference type="GO" id="GO:0003677">
    <property type="term" value="F:DNA binding"/>
    <property type="evidence" value="ECO:0007669"/>
    <property type="project" value="InterPro"/>
</dbReference>
<reference evidence="8" key="1">
    <citation type="journal article" date="2020" name="Stud. Mycol.">
        <title>101 Dothideomycetes genomes: a test case for predicting lifestyles and emergence of pathogens.</title>
        <authorList>
            <person name="Haridas S."/>
            <person name="Albert R."/>
            <person name="Binder M."/>
            <person name="Bloem J."/>
            <person name="Labutti K."/>
            <person name="Salamov A."/>
            <person name="Andreopoulos B."/>
            <person name="Baker S."/>
            <person name="Barry K."/>
            <person name="Bills G."/>
            <person name="Bluhm B."/>
            <person name="Cannon C."/>
            <person name="Castanera R."/>
            <person name="Culley D."/>
            <person name="Daum C."/>
            <person name="Ezra D."/>
            <person name="Gonzalez J."/>
            <person name="Henrissat B."/>
            <person name="Kuo A."/>
            <person name="Liang C."/>
            <person name="Lipzen A."/>
            <person name="Lutzoni F."/>
            <person name="Magnuson J."/>
            <person name="Mondo S."/>
            <person name="Nolan M."/>
            <person name="Ohm R."/>
            <person name="Pangilinan J."/>
            <person name="Park H.-J."/>
            <person name="Ramirez L."/>
            <person name="Alfaro M."/>
            <person name="Sun H."/>
            <person name="Tritt A."/>
            <person name="Yoshinaga Y."/>
            <person name="Zwiers L.-H."/>
            <person name="Turgeon B."/>
            <person name="Goodwin S."/>
            <person name="Spatafora J."/>
            <person name="Crous P."/>
            <person name="Grigoriev I."/>
        </authorList>
    </citation>
    <scope>NUCLEOTIDE SEQUENCE</scope>
    <source>
        <strain evidence="8">CBS 122367</strain>
    </source>
</reference>
<keyword evidence="2" id="KW-0479">Metal-binding</keyword>
<dbReference type="PANTHER" id="PTHR47338">
    <property type="entry name" value="ZN(II)2CYS6 TRANSCRIPTION FACTOR (EUROFUNG)-RELATED"/>
    <property type="match status" value="1"/>
</dbReference>
<keyword evidence="4" id="KW-0804">Transcription</keyword>
<dbReference type="SMART" id="SM00906">
    <property type="entry name" value="Fungal_trans"/>
    <property type="match status" value="1"/>
</dbReference>
<dbReference type="GO" id="GO:0000981">
    <property type="term" value="F:DNA-binding transcription factor activity, RNA polymerase II-specific"/>
    <property type="evidence" value="ECO:0007669"/>
    <property type="project" value="InterPro"/>
</dbReference>
<dbReference type="InterPro" id="IPR050815">
    <property type="entry name" value="TF_fung"/>
</dbReference>
<evidence type="ECO:0000313" key="8">
    <source>
        <dbReference type="EMBL" id="KAF2680021.1"/>
    </source>
</evidence>
<dbReference type="GO" id="GO:0008270">
    <property type="term" value="F:zinc ion binding"/>
    <property type="evidence" value="ECO:0007669"/>
    <property type="project" value="InterPro"/>
</dbReference>
<evidence type="ECO:0000256" key="1">
    <source>
        <dbReference type="ARBA" id="ARBA00004123"/>
    </source>
</evidence>
<keyword evidence="5" id="KW-0539">Nucleus</keyword>
<dbReference type="PANTHER" id="PTHR47338:SF5">
    <property type="entry name" value="ZN(II)2CYS6 TRANSCRIPTION FACTOR (EUROFUNG)"/>
    <property type="match status" value="1"/>
</dbReference>
<dbReference type="Pfam" id="PF04082">
    <property type="entry name" value="Fungal_trans"/>
    <property type="match status" value="1"/>
</dbReference>
<evidence type="ECO:0000259" key="7">
    <source>
        <dbReference type="PROSITE" id="PS50048"/>
    </source>
</evidence>
<dbReference type="CDD" id="cd00067">
    <property type="entry name" value="GAL4"/>
    <property type="match status" value="1"/>
</dbReference>
<sequence>MRSQIACSKCRRSKVRCVNDGPGTQCVGCAKVGVTCNYTPSAANGPGSGIPKRRGDGPIQQTANGRSGEATSKRRKIAPLSHAHKDGASGSWDLLNPDLFTRQTWSELFAIFEQHFATDIPFLHAQRFTEQLRKADVRSLMDPFASLLLAFLALTTPFHDTFVQHPWHGAARRSTPAGISEMYADAARARLVDSNAYSRPTIETTQALLMLGVHEWRSRQGQRCFLTIGSAINCAEFLGCHEQLDLEDEEDAWSSPPELRAITPKSEQPLEDQFIDAEIKRRTYWCCYILDSYVSSGERRRQKVRSDEIKIQLPCSQRAFDLGTNVKTMTLCEDADQFKLRQDRYSRQDKADNDMEIEWEGEKEQEALTWFIKALKVYRRVMHWVCNITRRKEKSAPWDSASKFYGLTDEMMKLKQSLHRDVTLTDRNTGYHIHNRTSRSYVQLHSVLALCDMALHREYIAYLPWDQPKPMGPIGGPSLADPPQETWWENNARSCFQAARSFLDLVAVCKEEGVLVETSIVGFAMFYVFQIVIWCRTFWKQDQDNCLCTTGGDRDKLLLDNAKKAKSILIHMQERLPMSRFWLQSCSGYLRGLDKLQKEQSRTGGSPESNGSNSTADNHTDLLHWAKIEKELKEFQTLKDENNDVEDDQNSIDLRIHDASGPNSPDAVKVEKEERDETTPESAPPPPHTSFTTINGNGSRGGGAPKVMDGPPTPAVTSYPQHYHNGGVHAHAFHSPSNGLPPPAAYHPTESKERDSLHQQMYNHNINGADPPPMPHFPPVPGDPHVGGAPFFPIGWQQPYFGAGFASGNDTENAMLPFSAAHGFAHNYENAGNNSM</sequence>
<evidence type="ECO:0000313" key="9">
    <source>
        <dbReference type="Proteomes" id="UP000799291"/>
    </source>
</evidence>
<dbReference type="SUPFAM" id="SSF57701">
    <property type="entry name" value="Zn2/Cys6 DNA-binding domain"/>
    <property type="match status" value="1"/>
</dbReference>
<proteinExistence type="predicted"/>
<dbReference type="Proteomes" id="UP000799291">
    <property type="component" value="Unassembled WGS sequence"/>
</dbReference>
<keyword evidence="9" id="KW-1185">Reference proteome</keyword>
<dbReference type="InterPro" id="IPR007219">
    <property type="entry name" value="XnlR_reg_dom"/>
</dbReference>
<feature type="domain" description="Zn(2)-C6 fungal-type" evidence="7">
    <location>
        <begin position="6"/>
        <end position="38"/>
    </location>
</feature>
<dbReference type="SMART" id="SM00066">
    <property type="entry name" value="GAL4"/>
    <property type="match status" value="1"/>
</dbReference>
<dbReference type="InterPro" id="IPR036864">
    <property type="entry name" value="Zn2-C6_fun-type_DNA-bd_sf"/>
</dbReference>
<dbReference type="EMBL" id="MU005599">
    <property type="protein sequence ID" value="KAF2680021.1"/>
    <property type="molecule type" value="Genomic_DNA"/>
</dbReference>
<protein>
    <recommendedName>
        <fullName evidence="7">Zn(2)-C6 fungal-type domain-containing protein</fullName>
    </recommendedName>
</protein>
<organism evidence="8 9">
    <name type="scientific">Lentithecium fluviatile CBS 122367</name>
    <dbReference type="NCBI Taxonomy" id="1168545"/>
    <lineage>
        <taxon>Eukaryota</taxon>
        <taxon>Fungi</taxon>
        <taxon>Dikarya</taxon>
        <taxon>Ascomycota</taxon>
        <taxon>Pezizomycotina</taxon>
        <taxon>Dothideomycetes</taxon>
        <taxon>Pleosporomycetidae</taxon>
        <taxon>Pleosporales</taxon>
        <taxon>Massarineae</taxon>
        <taxon>Lentitheciaceae</taxon>
        <taxon>Lentithecium</taxon>
    </lineage>
</organism>
<dbReference type="PROSITE" id="PS50048">
    <property type="entry name" value="ZN2_CY6_FUNGAL_2"/>
    <property type="match status" value="1"/>
</dbReference>
<dbReference type="Gene3D" id="4.10.240.10">
    <property type="entry name" value="Zn(2)-C6 fungal-type DNA-binding domain"/>
    <property type="match status" value="1"/>
</dbReference>
<accession>A0A6G1IQ01</accession>
<gene>
    <name evidence="8" type="ORF">K458DRAFT_110179</name>
</gene>
<feature type="region of interest" description="Disordered" evidence="6">
    <location>
        <begin position="597"/>
        <end position="618"/>
    </location>
</feature>
<dbReference type="InterPro" id="IPR001138">
    <property type="entry name" value="Zn2Cys6_DnaBD"/>
</dbReference>
<dbReference type="CDD" id="cd12148">
    <property type="entry name" value="fungal_TF_MHR"/>
    <property type="match status" value="1"/>
</dbReference>
<evidence type="ECO:0000256" key="6">
    <source>
        <dbReference type="SAM" id="MobiDB-lite"/>
    </source>
</evidence>
<dbReference type="OrthoDB" id="5370478at2759"/>
<keyword evidence="3" id="KW-0805">Transcription regulation</keyword>
<dbReference type="PROSITE" id="PS00463">
    <property type="entry name" value="ZN2_CY6_FUNGAL_1"/>
    <property type="match status" value="1"/>
</dbReference>
<dbReference type="GO" id="GO:0006351">
    <property type="term" value="P:DNA-templated transcription"/>
    <property type="evidence" value="ECO:0007669"/>
    <property type="project" value="InterPro"/>
</dbReference>
<dbReference type="GO" id="GO:0005634">
    <property type="term" value="C:nucleus"/>
    <property type="evidence" value="ECO:0007669"/>
    <property type="project" value="UniProtKB-SubCell"/>
</dbReference>
<feature type="compositionally biased region" description="Polar residues" evidence="6">
    <location>
        <begin position="602"/>
        <end position="617"/>
    </location>
</feature>
<dbReference type="AlphaFoldDB" id="A0A6G1IQ01"/>
<name>A0A6G1IQ01_9PLEO</name>
<comment type="subcellular location">
    <subcellularLocation>
        <location evidence="1">Nucleus</location>
    </subcellularLocation>
</comment>
<feature type="region of interest" description="Disordered" evidence="6">
    <location>
        <begin position="639"/>
        <end position="756"/>
    </location>
</feature>
<evidence type="ECO:0000256" key="3">
    <source>
        <dbReference type="ARBA" id="ARBA00023015"/>
    </source>
</evidence>
<evidence type="ECO:0000256" key="5">
    <source>
        <dbReference type="ARBA" id="ARBA00023242"/>
    </source>
</evidence>